<protein>
    <recommendedName>
        <fullName evidence="3">Nicotinamide N-methyltransferase</fullName>
    </recommendedName>
</protein>
<dbReference type="EMBL" id="QPFP01000079">
    <property type="protein sequence ID" value="TEB23393.1"/>
    <property type="molecule type" value="Genomic_DNA"/>
</dbReference>
<dbReference type="Gene3D" id="3.40.50.150">
    <property type="entry name" value="Vaccinia Virus protein VP39"/>
    <property type="match status" value="1"/>
</dbReference>
<dbReference type="InterPro" id="IPR019410">
    <property type="entry name" value="Methyltransf_16"/>
</dbReference>
<dbReference type="PANTHER" id="PTHR14614">
    <property type="entry name" value="HEPATOCELLULAR CARCINOMA-ASSOCIATED ANTIGEN"/>
    <property type="match status" value="1"/>
</dbReference>
<keyword evidence="2" id="KW-1185">Reference proteome</keyword>
<dbReference type="Pfam" id="PF10294">
    <property type="entry name" value="Methyltransf_16"/>
    <property type="match status" value="1"/>
</dbReference>
<dbReference type="OrthoDB" id="46564at2759"/>
<evidence type="ECO:0008006" key="3">
    <source>
        <dbReference type="Google" id="ProtNLM"/>
    </source>
</evidence>
<sequence length="262" mass="28563">MTDAGHYEDILGDSLEFLGGKRVVDDDPITYGPLVLSVAPKAISLLADHLFSPSIFLAERIERGLLECEGKTVVELGAGAALPSLLLSTLPNPPSLLVVTDHPDEVIFDNLNSSVMRNEGAVDPKCRVVAIGYDWGTNPSTLLSWNSRTWLPADDQKGYEVMILSDLLHFDTCHDLLVTSITTLLKRSPSSRAHVSAGVYTKPQVCDSFVEKAKKAGLDIEEIHTDLSEPWLGKLPVGGLDATDLALRKANCRYWVARWSAP</sequence>
<dbReference type="InterPro" id="IPR029063">
    <property type="entry name" value="SAM-dependent_MTases_sf"/>
</dbReference>
<dbReference type="AlphaFoldDB" id="A0A4Y7SNC5"/>
<gene>
    <name evidence="1" type="ORF">FA13DRAFT_1640028</name>
</gene>
<accession>A0A4Y7SNC5</accession>
<proteinExistence type="predicted"/>
<name>A0A4Y7SNC5_COPMI</name>
<comment type="caution">
    <text evidence="1">The sequence shown here is derived from an EMBL/GenBank/DDBJ whole genome shotgun (WGS) entry which is preliminary data.</text>
</comment>
<organism evidence="1 2">
    <name type="scientific">Coprinellus micaceus</name>
    <name type="common">Glistening ink-cap mushroom</name>
    <name type="synonym">Coprinus micaceus</name>
    <dbReference type="NCBI Taxonomy" id="71717"/>
    <lineage>
        <taxon>Eukaryota</taxon>
        <taxon>Fungi</taxon>
        <taxon>Dikarya</taxon>
        <taxon>Basidiomycota</taxon>
        <taxon>Agaricomycotina</taxon>
        <taxon>Agaricomycetes</taxon>
        <taxon>Agaricomycetidae</taxon>
        <taxon>Agaricales</taxon>
        <taxon>Agaricineae</taxon>
        <taxon>Psathyrellaceae</taxon>
        <taxon>Coprinellus</taxon>
    </lineage>
</organism>
<evidence type="ECO:0000313" key="1">
    <source>
        <dbReference type="EMBL" id="TEB23393.1"/>
    </source>
</evidence>
<dbReference type="STRING" id="71717.A0A4Y7SNC5"/>
<evidence type="ECO:0000313" key="2">
    <source>
        <dbReference type="Proteomes" id="UP000298030"/>
    </source>
</evidence>
<reference evidence="1 2" key="1">
    <citation type="journal article" date="2019" name="Nat. Ecol. Evol.">
        <title>Megaphylogeny resolves global patterns of mushroom evolution.</title>
        <authorList>
            <person name="Varga T."/>
            <person name="Krizsan K."/>
            <person name="Foldi C."/>
            <person name="Dima B."/>
            <person name="Sanchez-Garcia M."/>
            <person name="Sanchez-Ramirez S."/>
            <person name="Szollosi G.J."/>
            <person name="Szarkandi J.G."/>
            <person name="Papp V."/>
            <person name="Albert L."/>
            <person name="Andreopoulos W."/>
            <person name="Angelini C."/>
            <person name="Antonin V."/>
            <person name="Barry K.W."/>
            <person name="Bougher N.L."/>
            <person name="Buchanan P."/>
            <person name="Buyck B."/>
            <person name="Bense V."/>
            <person name="Catcheside P."/>
            <person name="Chovatia M."/>
            <person name="Cooper J."/>
            <person name="Damon W."/>
            <person name="Desjardin D."/>
            <person name="Finy P."/>
            <person name="Geml J."/>
            <person name="Haridas S."/>
            <person name="Hughes K."/>
            <person name="Justo A."/>
            <person name="Karasinski D."/>
            <person name="Kautmanova I."/>
            <person name="Kiss B."/>
            <person name="Kocsube S."/>
            <person name="Kotiranta H."/>
            <person name="LaButti K.M."/>
            <person name="Lechner B.E."/>
            <person name="Liimatainen K."/>
            <person name="Lipzen A."/>
            <person name="Lukacs Z."/>
            <person name="Mihaltcheva S."/>
            <person name="Morgado L.N."/>
            <person name="Niskanen T."/>
            <person name="Noordeloos M.E."/>
            <person name="Ohm R.A."/>
            <person name="Ortiz-Santana B."/>
            <person name="Ovrebo C."/>
            <person name="Racz N."/>
            <person name="Riley R."/>
            <person name="Savchenko A."/>
            <person name="Shiryaev A."/>
            <person name="Soop K."/>
            <person name="Spirin V."/>
            <person name="Szebenyi C."/>
            <person name="Tomsovsky M."/>
            <person name="Tulloss R.E."/>
            <person name="Uehling J."/>
            <person name="Grigoriev I.V."/>
            <person name="Vagvolgyi C."/>
            <person name="Papp T."/>
            <person name="Martin F.M."/>
            <person name="Miettinen O."/>
            <person name="Hibbett D.S."/>
            <person name="Nagy L.G."/>
        </authorList>
    </citation>
    <scope>NUCLEOTIDE SEQUENCE [LARGE SCALE GENOMIC DNA]</scope>
    <source>
        <strain evidence="1 2">FP101781</strain>
    </source>
</reference>
<dbReference type="GO" id="GO:0008757">
    <property type="term" value="F:S-adenosylmethionine-dependent methyltransferase activity"/>
    <property type="evidence" value="ECO:0007669"/>
    <property type="project" value="UniProtKB-ARBA"/>
</dbReference>
<dbReference type="Proteomes" id="UP000298030">
    <property type="component" value="Unassembled WGS sequence"/>
</dbReference>